<dbReference type="InterPro" id="IPR033749">
    <property type="entry name" value="Polyprenyl_synt_CS"/>
</dbReference>
<proteinExistence type="inferred from homology"/>
<accession>A0AAX4H396</accession>
<dbReference type="Pfam" id="PF00348">
    <property type="entry name" value="polyprenyl_synt"/>
    <property type="match status" value="1"/>
</dbReference>
<dbReference type="PANTHER" id="PTHR12001">
    <property type="entry name" value="GERANYLGERANYL PYROPHOSPHATE SYNTHASE"/>
    <property type="match status" value="1"/>
</dbReference>
<organism evidence="5 6">
    <name type="scientific">Australozyma saopauloensis</name>
    <dbReference type="NCBI Taxonomy" id="291208"/>
    <lineage>
        <taxon>Eukaryota</taxon>
        <taxon>Fungi</taxon>
        <taxon>Dikarya</taxon>
        <taxon>Ascomycota</taxon>
        <taxon>Saccharomycotina</taxon>
        <taxon>Pichiomycetes</taxon>
        <taxon>Metschnikowiaceae</taxon>
        <taxon>Australozyma</taxon>
    </lineage>
</organism>
<dbReference type="CDD" id="cd00685">
    <property type="entry name" value="Trans_IPPS_HT"/>
    <property type="match status" value="1"/>
</dbReference>
<dbReference type="SFLD" id="SFLDS00005">
    <property type="entry name" value="Isoprenoid_Synthase_Type_I"/>
    <property type="match status" value="1"/>
</dbReference>
<dbReference type="Proteomes" id="UP001338582">
    <property type="component" value="Chromosome 1"/>
</dbReference>
<dbReference type="PROSITE" id="PS00723">
    <property type="entry name" value="POLYPRENYL_SYNTHASE_1"/>
    <property type="match status" value="1"/>
</dbReference>
<dbReference type="GO" id="GO:0046872">
    <property type="term" value="F:metal ion binding"/>
    <property type="evidence" value="ECO:0007669"/>
    <property type="project" value="UniProtKB-KW"/>
</dbReference>
<dbReference type="AlphaFoldDB" id="A0AAX4H396"/>
<evidence type="ECO:0008006" key="7">
    <source>
        <dbReference type="Google" id="ProtNLM"/>
    </source>
</evidence>
<keyword evidence="3" id="KW-0460">Magnesium</keyword>
<gene>
    <name evidence="5" type="ORF">PUMCH_000098</name>
</gene>
<sequence length="356" mass="40740">MMHNNILNPDIELIISDSACKQARSEITQPYDYLLRIPGNNKNIRYKFLIAFNEKFFHIEHEEILYEIGDIIGIFHNASLLIDDIEDDSTLRRGQPCAHIKFGTPSTINCGNYMYFIALRKGMDVLPRLWTLLPSSDTLKLSGVKEKTMKILVDEMLNLHQGQGLDIYWRDNLREVMHNGLPSIAEYLQMIMNKTGGLFRLSVKLLGLFANDTSNWDSDSLVRLANLLGIIYQIRDDYLNLADVRYSEMKGFAGEDLIEGKLSLPVLHSLLNSKGDTTPLHHVLFELDSPEKRRNDLQSIKLAIDYLQAGPSLNYTYETLQDYIRRAKHLILEYPHPSDLLLRVVEGLGAVVEPNH</sequence>
<dbReference type="InterPro" id="IPR008949">
    <property type="entry name" value="Isoprenoid_synthase_dom_sf"/>
</dbReference>
<dbReference type="SUPFAM" id="SSF48576">
    <property type="entry name" value="Terpenoid synthases"/>
    <property type="match status" value="1"/>
</dbReference>
<evidence type="ECO:0000313" key="5">
    <source>
        <dbReference type="EMBL" id="WPK22878.1"/>
    </source>
</evidence>
<evidence type="ECO:0000256" key="1">
    <source>
        <dbReference type="ARBA" id="ARBA00022679"/>
    </source>
</evidence>
<reference evidence="5 6" key="1">
    <citation type="submission" date="2023-10" db="EMBL/GenBank/DDBJ databases">
        <title>Draft Genome Sequence of Candida saopaulonensis from a very Premature Infant with Sepsis.</title>
        <authorList>
            <person name="Ning Y."/>
            <person name="Dai R."/>
            <person name="Xiao M."/>
            <person name="Xu Y."/>
            <person name="Yan Q."/>
            <person name="Zhang L."/>
        </authorList>
    </citation>
    <scope>NUCLEOTIDE SEQUENCE [LARGE SCALE GENOMIC DNA]</scope>
    <source>
        <strain evidence="5 6">19XY460</strain>
    </source>
</reference>
<evidence type="ECO:0000256" key="2">
    <source>
        <dbReference type="ARBA" id="ARBA00022723"/>
    </source>
</evidence>
<evidence type="ECO:0000256" key="4">
    <source>
        <dbReference type="RuleBase" id="RU004466"/>
    </source>
</evidence>
<dbReference type="GeneID" id="88171167"/>
<evidence type="ECO:0000313" key="6">
    <source>
        <dbReference type="Proteomes" id="UP001338582"/>
    </source>
</evidence>
<dbReference type="PANTHER" id="PTHR12001:SF44">
    <property type="entry name" value="GERANYLGERANYL PYROPHOSPHATE SYNTHASE"/>
    <property type="match status" value="1"/>
</dbReference>
<dbReference type="GO" id="GO:0008299">
    <property type="term" value="P:isoprenoid biosynthetic process"/>
    <property type="evidence" value="ECO:0007669"/>
    <property type="project" value="InterPro"/>
</dbReference>
<dbReference type="KEGG" id="asau:88171167"/>
<dbReference type="RefSeq" id="XP_062875265.1">
    <property type="nucleotide sequence ID" value="XM_063019195.1"/>
</dbReference>
<keyword evidence="1 4" id="KW-0808">Transferase</keyword>
<name>A0AAX4H396_9ASCO</name>
<dbReference type="Gene3D" id="1.10.600.10">
    <property type="entry name" value="Farnesyl Diphosphate Synthase"/>
    <property type="match status" value="1"/>
</dbReference>
<dbReference type="PROSITE" id="PS00444">
    <property type="entry name" value="POLYPRENYL_SYNTHASE_2"/>
    <property type="match status" value="1"/>
</dbReference>
<dbReference type="EMBL" id="CP138894">
    <property type="protein sequence ID" value="WPK22878.1"/>
    <property type="molecule type" value="Genomic_DNA"/>
</dbReference>
<evidence type="ECO:0000256" key="3">
    <source>
        <dbReference type="ARBA" id="ARBA00022842"/>
    </source>
</evidence>
<comment type="similarity">
    <text evidence="4">Belongs to the FPP/GGPP synthase family.</text>
</comment>
<dbReference type="GO" id="GO:0004659">
    <property type="term" value="F:prenyltransferase activity"/>
    <property type="evidence" value="ECO:0007669"/>
    <property type="project" value="InterPro"/>
</dbReference>
<keyword evidence="2" id="KW-0479">Metal-binding</keyword>
<keyword evidence="6" id="KW-1185">Reference proteome</keyword>
<protein>
    <recommendedName>
        <fullName evidence="7">Geranylgeranyl diphosphate synthase</fullName>
    </recommendedName>
</protein>
<dbReference type="InterPro" id="IPR000092">
    <property type="entry name" value="Polyprenyl_synt"/>
</dbReference>